<evidence type="ECO:0000313" key="2">
    <source>
        <dbReference type="Proteomes" id="UP000271222"/>
    </source>
</evidence>
<organism evidence="1 2">
    <name type="scientific">Ralstonia pseudosolanacearum</name>
    <dbReference type="NCBI Taxonomy" id="1310165"/>
    <lineage>
        <taxon>Bacteria</taxon>
        <taxon>Pseudomonadati</taxon>
        <taxon>Pseudomonadota</taxon>
        <taxon>Betaproteobacteria</taxon>
        <taxon>Burkholderiales</taxon>
        <taxon>Burkholderiaceae</taxon>
        <taxon>Ralstonia</taxon>
        <taxon>Ralstonia solanacearum species complex</taxon>
    </lineage>
</organism>
<name>A0A454TUD7_9RALS</name>
<evidence type="ECO:0000313" key="1">
    <source>
        <dbReference type="EMBL" id="RNM08432.1"/>
    </source>
</evidence>
<dbReference type="RefSeq" id="WP_058907597.1">
    <property type="nucleotide sequence ID" value="NZ_JAAWVG010000011.1"/>
</dbReference>
<protein>
    <submittedName>
        <fullName evidence="1">Uncharacterized protein</fullName>
    </submittedName>
</protein>
<gene>
    <name evidence="1" type="ORF">EGA29_08145</name>
</gene>
<reference evidence="1 2" key="1">
    <citation type="submission" date="2018-10" db="EMBL/GenBank/DDBJ databases">
        <title>Draft Genome Sequence of Ralstonia pseudosolanacearum (R. solanacearum phylotype I) Strain Tg03 Isolated from Luffa cylindrica in China.</title>
        <authorList>
            <person name="Yuan G.-Q."/>
            <person name="Li Q.-Q."/>
            <person name="Zhang Y.-W."/>
        </authorList>
    </citation>
    <scope>NUCLEOTIDE SEQUENCE [LARGE SCALE GENOMIC DNA]</scope>
    <source>
        <strain evidence="1 2">Tg03</strain>
    </source>
</reference>
<dbReference type="AlphaFoldDB" id="A0A454TUD7"/>
<comment type="caution">
    <text evidence="1">The sequence shown here is derived from an EMBL/GenBank/DDBJ whole genome shotgun (WGS) entry which is preliminary data.</text>
</comment>
<sequence length="135" mass="15032">MAPDDFIQSLQQIRIEVQALYAMHCMARVELDQCVESVFRLIDQEISAAARASVSNLVQTARDTNREVVAPNRLHGRYFGVVLARNIFGLLIANRTNTAIVIPLSDIADLDKEPTTGDQIAATYSDGRCEIRIRT</sequence>
<dbReference type="EMBL" id="RJTL01000010">
    <property type="protein sequence ID" value="RNM08432.1"/>
    <property type="molecule type" value="Genomic_DNA"/>
</dbReference>
<accession>A0A454TUD7</accession>
<proteinExistence type="predicted"/>
<dbReference type="Proteomes" id="UP000271222">
    <property type="component" value="Unassembled WGS sequence"/>
</dbReference>